<evidence type="ECO:0000256" key="2">
    <source>
        <dbReference type="SAM" id="Phobius"/>
    </source>
</evidence>
<gene>
    <name evidence="5" type="ORF">UT64_C0010G0025</name>
</gene>
<dbReference type="Proteomes" id="UP000034137">
    <property type="component" value="Unassembled WGS sequence"/>
</dbReference>
<dbReference type="NCBIfam" id="TIGR00350">
    <property type="entry name" value="lytR_cpsA_psr"/>
    <property type="match status" value="1"/>
</dbReference>
<name>A0A0G0Q7P1_9BACT</name>
<dbReference type="InterPro" id="IPR027381">
    <property type="entry name" value="LytR/CpsA/Psr_C"/>
</dbReference>
<evidence type="ECO:0008006" key="7">
    <source>
        <dbReference type="Google" id="ProtNLM"/>
    </source>
</evidence>
<protein>
    <recommendedName>
        <fullName evidence="7">Cell envelope-related transcriptional attenuator</fullName>
    </recommendedName>
</protein>
<evidence type="ECO:0000313" key="6">
    <source>
        <dbReference type="Proteomes" id="UP000034137"/>
    </source>
</evidence>
<feature type="domain" description="LytR/CpsA/Psr regulator C-terminal" evidence="4">
    <location>
        <begin position="389"/>
        <end position="488"/>
    </location>
</feature>
<dbReference type="InterPro" id="IPR004474">
    <property type="entry name" value="LytR_CpsA_psr"/>
</dbReference>
<evidence type="ECO:0000259" key="4">
    <source>
        <dbReference type="Pfam" id="PF13399"/>
    </source>
</evidence>
<dbReference type="Pfam" id="PF03816">
    <property type="entry name" value="LytR_cpsA_psr"/>
    <property type="match status" value="1"/>
</dbReference>
<dbReference type="AlphaFoldDB" id="A0A0G0Q7P1"/>
<evidence type="ECO:0000313" key="5">
    <source>
        <dbReference type="EMBL" id="KKR33351.1"/>
    </source>
</evidence>
<dbReference type="PANTHER" id="PTHR33392">
    <property type="entry name" value="POLYISOPRENYL-TEICHOIC ACID--PEPTIDOGLYCAN TEICHOIC ACID TRANSFERASE TAGU"/>
    <property type="match status" value="1"/>
</dbReference>
<feature type="transmembrane region" description="Helical" evidence="2">
    <location>
        <begin position="34"/>
        <end position="53"/>
    </location>
</feature>
<proteinExistence type="inferred from homology"/>
<dbReference type="EMBL" id="LBXO01000010">
    <property type="protein sequence ID" value="KKR33351.1"/>
    <property type="molecule type" value="Genomic_DNA"/>
</dbReference>
<comment type="caution">
    <text evidence="5">The sequence shown here is derived from an EMBL/GenBank/DDBJ whole genome shotgun (WGS) entry which is preliminary data.</text>
</comment>
<dbReference type="InterPro" id="IPR050922">
    <property type="entry name" value="LytR/CpsA/Psr_CW_biosynth"/>
</dbReference>
<dbReference type="PANTHER" id="PTHR33392:SF6">
    <property type="entry name" value="POLYISOPRENYL-TEICHOIC ACID--PEPTIDOGLYCAN TEICHOIC ACID TRANSFERASE TAGU"/>
    <property type="match status" value="1"/>
</dbReference>
<sequence>MNQELENPSKSRFDDIYTEGELIKEEFVKNKFKFFGKFFVFVVIFAIVGLTLFSDKNSGNGPKKEGLNWLSNFSIVGQLRQLAESSDRKLKGEERNRINILLLGIGGKNHDGGYLTDTMMIVSIEPTTKKVAMVSIPRDLTVPIEGMGWRKINSVSAYAEKENPGSGGLAASQAVSQIFNLPIDYYLRVDFEGFSKIIDELGGVDINVDNVLDDYRYPVLGLEDDPNYNARYEHLHVEPGLQHMNGSLALKFARSRHGVGVEGNDFARAKRQQKIIEGVKDKLFSMNVLFKPTLITNILNTYQEHVSTNLQIWEMVKLWSLVKETKKDQIINKVLDNSQSGLLVDRRGEDGAYILTPRSGDFSQIQYLISSIFGNAPSEIKKEILDEKATIELRNGTWINGLANKISTDLESYGFTITGIGNASQRNFQKSVIYDLTNGAKTQSLALLKSKTQANISFGLPEWLATDLELEKAENPNKKNPDFVLILGQSADSTGSGTANKTE</sequence>
<evidence type="ECO:0000256" key="1">
    <source>
        <dbReference type="ARBA" id="ARBA00006068"/>
    </source>
</evidence>
<dbReference type="Gene3D" id="3.30.70.2390">
    <property type="match status" value="1"/>
</dbReference>
<accession>A0A0G0Q7P1</accession>
<evidence type="ECO:0000259" key="3">
    <source>
        <dbReference type="Pfam" id="PF03816"/>
    </source>
</evidence>
<keyword evidence="2" id="KW-1133">Transmembrane helix</keyword>
<dbReference type="Pfam" id="PF13399">
    <property type="entry name" value="LytR_C"/>
    <property type="match status" value="1"/>
</dbReference>
<keyword evidence="2" id="KW-0472">Membrane</keyword>
<reference evidence="5 6" key="1">
    <citation type="journal article" date="2015" name="Nature">
        <title>rRNA introns, odd ribosomes, and small enigmatic genomes across a large radiation of phyla.</title>
        <authorList>
            <person name="Brown C.T."/>
            <person name="Hug L.A."/>
            <person name="Thomas B.C."/>
            <person name="Sharon I."/>
            <person name="Castelle C.J."/>
            <person name="Singh A."/>
            <person name="Wilkins M.J."/>
            <person name="Williams K.H."/>
            <person name="Banfield J.F."/>
        </authorList>
    </citation>
    <scope>NUCLEOTIDE SEQUENCE [LARGE SCALE GENOMIC DNA]</scope>
</reference>
<dbReference type="Gene3D" id="3.40.630.190">
    <property type="entry name" value="LCP protein"/>
    <property type="match status" value="1"/>
</dbReference>
<comment type="similarity">
    <text evidence="1">Belongs to the LytR/CpsA/Psr (LCP) family.</text>
</comment>
<organism evidence="5 6">
    <name type="scientific">Candidatus Falkowbacteria bacterium GW2011_GWF2_39_8</name>
    <dbReference type="NCBI Taxonomy" id="1618642"/>
    <lineage>
        <taxon>Bacteria</taxon>
        <taxon>Candidatus Falkowiibacteriota</taxon>
    </lineage>
</organism>
<keyword evidence="2" id="KW-0812">Transmembrane</keyword>
<feature type="domain" description="Cell envelope-related transcriptional attenuator" evidence="3">
    <location>
        <begin position="116"/>
        <end position="283"/>
    </location>
</feature>